<dbReference type="AlphaFoldDB" id="A0A6J4I346"/>
<gene>
    <name evidence="2" type="ORF">AVDCRST_MAG41-1308</name>
</gene>
<evidence type="ECO:0000313" key="2">
    <source>
        <dbReference type="EMBL" id="CAA9239006.1"/>
    </source>
</evidence>
<organism evidence="2">
    <name type="scientific">uncultured Mycobacteriales bacterium</name>
    <dbReference type="NCBI Taxonomy" id="581187"/>
    <lineage>
        <taxon>Bacteria</taxon>
        <taxon>Bacillati</taxon>
        <taxon>Actinomycetota</taxon>
        <taxon>Actinomycetes</taxon>
        <taxon>Mycobacteriales</taxon>
        <taxon>environmental samples</taxon>
    </lineage>
</organism>
<feature type="non-terminal residue" evidence="2">
    <location>
        <position position="140"/>
    </location>
</feature>
<protein>
    <submittedName>
        <fullName evidence="2">Uncharacterized protein</fullName>
    </submittedName>
</protein>
<feature type="compositionally biased region" description="Basic and acidic residues" evidence="1">
    <location>
        <begin position="110"/>
        <end position="129"/>
    </location>
</feature>
<feature type="compositionally biased region" description="Basic and acidic residues" evidence="1">
    <location>
        <begin position="14"/>
        <end position="28"/>
    </location>
</feature>
<feature type="compositionally biased region" description="Basic residues" evidence="1">
    <location>
        <begin position="130"/>
        <end position="140"/>
    </location>
</feature>
<feature type="region of interest" description="Disordered" evidence="1">
    <location>
        <begin position="1"/>
        <end position="140"/>
    </location>
</feature>
<proteinExistence type="predicted"/>
<accession>A0A6J4I346</accession>
<evidence type="ECO:0000256" key="1">
    <source>
        <dbReference type="SAM" id="MobiDB-lite"/>
    </source>
</evidence>
<name>A0A6J4I346_9ACTN</name>
<dbReference type="EMBL" id="CADCTP010000126">
    <property type="protein sequence ID" value="CAA9239006.1"/>
    <property type="molecule type" value="Genomic_DNA"/>
</dbReference>
<reference evidence="2" key="1">
    <citation type="submission" date="2020-02" db="EMBL/GenBank/DDBJ databases">
        <authorList>
            <person name="Meier V. D."/>
        </authorList>
    </citation>
    <scope>NUCLEOTIDE SEQUENCE</scope>
    <source>
        <strain evidence="2">AVDCRST_MAG41</strain>
    </source>
</reference>
<sequence length="140" mass="15665">VERAGPAPTHCRRRIDEGDPDEVHDHDVRHRRRDDGDEVAGVDQGNDRLHARPRRGASRLGRDGVQRGPAGRRHGQAGHADRRGAGHHRRAVRRGQGVDHRLLGAGRGRRGPDPRDRRPDRAVQRDRRGPPGRRGARGRV</sequence>
<feature type="non-terminal residue" evidence="2">
    <location>
        <position position="1"/>
    </location>
</feature>